<dbReference type="EMBL" id="AE017263">
    <property type="protein sequence ID" value="AAT75973.1"/>
    <property type="molecule type" value="Genomic_DNA"/>
</dbReference>
<dbReference type="PATRIC" id="fig|265311.5.peg.619"/>
<keyword evidence="2" id="KW-0808">Transferase</keyword>
<proteinExistence type="inferred from homology"/>
<organism evidence="2 3">
    <name type="scientific">Mesoplasma florum (strain ATCC 33453 / NBRC 100688 / NCTC 11704 / L1)</name>
    <name type="common">Acholeplasma florum</name>
    <dbReference type="NCBI Taxonomy" id="265311"/>
    <lineage>
        <taxon>Bacteria</taxon>
        <taxon>Bacillati</taxon>
        <taxon>Mycoplasmatota</taxon>
        <taxon>Mollicutes</taxon>
        <taxon>Entomoplasmatales</taxon>
        <taxon>Entomoplasmataceae</taxon>
        <taxon>Mesoplasma</taxon>
    </lineage>
</organism>
<dbReference type="GO" id="GO:0016301">
    <property type="term" value="F:kinase activity"/>
    <property type="evidence" value="ECO:0007669"/>
    <property type="project" value="UniProtKB-KW"/>
</dbReference>
<dbReference type="Pfam" id="PF00480">
    <property type="entry name" value="ROK"/>
    <property type="match status" value="1"/>
</dbReference>
<protein>
    <submittedName>
        <fullName evidence="2">Transcriptional regulator/sugar kinase</fullName>
    </submittedName>
</protein>
<dbReference type="GeneID" id="2897905"/>
<evidence type="ECO:0000313" key="3">
    <source>
        <dbReference type="Proteomes" id="UP000006647"/>
    </source>
</evidence>
<keyword evidence="2" id="KW-0418">Kinase</keyword>
<accession>Q6F0K0</accession>
<dbReference type="InterPro" id="IPR000600">
    <property type="entry name" value="ROK"/>
</dbReference>
<keyword evidence="3" id="KW-1185">Reference proteome</keyword>
<evidence type="ECO:0000313" key="2">
    <source>
        <dbReference type="EMBL" id="AAT75973.1"/>
    </source>
</evidence>
<sequence>MNKKITYDLGGSSIKKIVFNDDKVEFKDILYFTHLEKKGFQVPLEKVLDIILDDLKNEKDYFDLGISIPGVLDSEKKKVITESAFCDVEFDINAKFSKLYNMQNFEIENDGKSAAFGEFKFRNDPKLINFIHITIGSALGCGIIINSKLYKGSNFEAGQASGMFSSINDKNDKSAYALDTGLGTLIMKYKKIINSNENISGKYIFTKFNEKDQIVCKLVDEWTSSIAKAIINFHQLLDFDLLTIGGGVSENKQFMKMVIDKIKFHRNFDANSKFSKNPVFNVVEKSKLNNDAGCYGVFYKLCELEEKQNA</sequence>
<dbReference type="PANTHER" id="PTHR18964:SF149">
    <property type="entry name" value="BIFUNCTIONAL UDP-N-ACETYLGLUCOSAMINE 2-EPIMERASE_N-ACETYLMANNOSAMINE KINASE"/>
    <property type="match status" value="1"/>
</dbReference>
<dbReference type="SUPFAM" id="SSF53067">
    <property type="entry name" value="Actin-like ATPase domain"/>
    <property type="match status" value="1"/>
</dbReference>
<reference evidence="2 3" key="1">
    <citation type="submission" date="2004-06" db="EMBL/GenBank/DDBJ databases">
        <authorList>
            <person name="Birren B.W."/>
            <person name="Stange-Thomann N."/>
            <person name="Hafez N."/>
            <person name="DeCaprio D."/>
            <person name="Fisher S."/>
            <person name="Butler J."/>
            <person name="Elkins T."/>
            <person name="Kodira C.D."/>
            <person name="Major J."/>
            <person name="Wang S."/>
            <person name="Nicol R."/>
            <person name="Nusbaum C."/>
        </authorList>
    </citation>
    <scope>NUCLEOTIDE SEQUENCE [LARGE SCALE GENOMIC DNA]</scope>
    <source>
        <strain evidence="3">ATCC 33453 / NBRC 100688 / NCTC 11704 / L1</strain>
    </source>
</reference>
<dbReference type="Gene3D" id="3.30.420.40">
    <property type="match status" value="2"/>
</dbReference>
<dbReference type="InterPro" id="IPR043129">
    <property type="entry name" value="ATPase_NBD"/>
</dbReference>
<gene>
    <name evidence="2" type="ordered locus">Mfl616</name>
</gene>
<dbReference type="STRING" id="265311.Mfl616"/>
<dbReference type="RefSeq" id="WP_011183513.1">
    <property type="nucleotide sequence ID" value="NC_006055.1"/>
</dbReference>
<dbReference type="PaxDb" id="265311-Mfl616"/>
<dbReference type="Proteomes" id="UP000006647">
    <property type="component" value="Chromosome"/>
</dbReference>
<dbReference type="OrthoDB" id="9795247at2"/>
<dbReference type="EnsemblBacteria" id="AAT75973">
    <property type="protein sequence ID" value="AAT75973"/>
    <property type="gene ID" value="Mfl616"/>
</dbReference>
<dbReference type="AlphaFoldDB" id="Q6F0K0"/>
<dbReference type="PANTHER" id="PTHR18964">
    <property type="entry name" value="ROK (REPRESSOR, ORF, KINASE) FAMILY"/>
    <property type="match status" value="1"/>
</dbReference>
<name>Q6F0K0_MESFL</name>
<evidence type="ECO:0000256" key="1">
    <source>
        <dbReference type="ARBA" id="ARBA00006479"/>
    </source>
</evidence>
<dbReference type="HOGENOM" id="CLU_036604_0_2_14"/>
<comment type="similarity">
    <text evidence="1">Belongs to the ROK (NagC/XylR) family.</text>
</comment>
<dbReference type="eggNOG" id="COG1940">
    <property type="taxonomic scope" value="Bacteria"/>
</dbReference>
<dbReference type="KEGG" id="mfl:Mfl616"/>